<evidence type="ECO:0000313" key="1">
    <source>
        <dbReference type="EMBL" id="OIQ80006.1"/>
    </source>
</evidence>
<reference evidence="1" key="1">
    <citation type="submission" date="2016-10" db="EMBL/GenBank/DDBJ databases">
        <title>Sequence of Gallionella enrichment culture.</title>
        <authorList>
            <person name="Poehlein A."/>
            <person name="Muehling M."/>
            <person name="Daniel R."/>
        </authorList>
    </citation>
    <scope>NUCLEOTIDE SEQUENCE</scope>
</reference>
<proteinExistence type="predicted"/>
<comment type="caution">
    <text evidence="1">The sequence shown here is derived from an EMBL/GenBank/DDBJ whole genome shotgun (WGS) entry which is preliminary data.</text>
</comment>
<name>A0A1J5Q8L4_9ZZZZ</name>
<accession>A0A1J5Q8L4</accession>
<organism evidence="1">
    <name type="scientific">mine drainage metagenome</name>
    <dbReference type="NCBI Taxonomy" id="410659"/>
    <lineage>
        <taxon>unclassified sequences</taxon>
        <taxon>metagenomes</taxon>
        <taxon>ecological metagenomes</taxon>
    </lineage>
</organism>
<dbReference type="EMBL" id="MLJW01001123">
    <property type="protein sequence ID" value="OIQ80006.1"/>
    <property type="molecule type" value="Genomic_DNA"/>
</dbReference>
<protein>
    <submittedName>
        <fullName evidence="1">Uncharacterized protein</fullName>
    </submittedName>
</protein>
<dbReference type="AlphaFoldDB" id="A0A1J5Q8L4"/>
<gene>
    <name evidence="1" type="ORF">GALL_382400</name>
</gene>
<sequence>MARRRLAALLGADAADDDAAHAVADQPDVQPGADQRAVARLDELGRRRQRRQLGQRTHQAGGSREGIVGLLRAVGVQHAHDGHAARRAAFDQRVLRGQPRRVACRVEIRAMAERLLRIDQKQTGLHRKLHDGNGAIVDGKRCDSPLAARPASIISGHALDPRRIVHG</sequence>